<dbReference type="AlphaFoldDB" id="F5S8J1"/>
<evidence type="ECO:0000313" key="3">
    <source>
        <dbReference type="Proteomes" id="UP000004207"/>
    </source>
</evidence>
<keyword evidence="1" id="KW-0812">Transmembrane</keyword>
<organism evidence="2 3">
    <name type="scientific">Kingella kingae ATCC 23330</name>
    <dbReference type="NCBI Taxonomy" id="887327"/>
    <lineage>
        <taxon>Bacteria</taxon>
        <taxon>Pseudomonadati</taxon>
        <taxon>Pseudomonadota</taxon>
        <taxon>Betaproteobacteria</taxon>
        <taxon>Neisseriales</taxon>
        <taxon>Neisseriaceae</taxon>
        <taxon>Kingella</taxon>
    </lineage>
</organism>
<evidence type="ECO:0000256" key="1">
    <source>
        <dbReference type="SAM" id="Phobius"/>
    </source>
</evidence>
<keyword evidence="1" id="KW-1133">Transmembrane helix</keyword>
<keyword evidence="1" id="KW-0472">Membrane</keyword>
<keyword evidence="3" id="KW-1185">Reference proteome</keyword>
<dbReference type="HOGENOM" id="CLU_3153815_0_0_4"/>
<reference evidence="2 3" key="1">
    <citation type="submission" date="2011-04" db="EMBL/GenBank/DDBJ databases">
        <authorList>
            <person name="Muzny D."/>
            <person name="Qin X."/>
            <person name="Deng J."/>
            <person name="Jiang H."/>
            <person name="Liu Y."/>
            <person name="Qu J."/>
            <person name="Song X.-Z."/>
            <person name="Zhang L."/>
            <person name="Thornton R."/>
            <person name="Coyle M."/>
            <person name="Francisco L."/>
            <person name="Jackson L."/>
            <person name="Javaid M."/>
            <person name="Korchina V."/>
            <person name="Kovar C."/>
            <person name="Mata R."/>
            <person name="Mathew T."/>
            <person name="Ngo R."/>
            <person name="Nguyen L."/>
            <person name="Nguyen N."/>
            <person name="Okwuonu G."/>
            <person name="Ongeri F."/>
            <person name="Pham C."/>
            <person name="Simmons D."/>
            <person name="Wilczek-Boney K."/>
            <person name="Hale W."/>
            <person name="Jakkamsetti A."/>
            <person name="Pham P."/>
            <person name="Ruth R."/>
            <person name="San Lucas F."/>
            <person name="Warren J."/>
            <person name="Zhang J."/>
            <person name="Zhao Z."/>
            <person name="Zhou C."/>
            <person name="Zhu D."/>
            <person name="Lee S."/>
            <person name="Bess C."/>
            <person name="Blankenburg K."/>
            <person name="Forbes L."/>
            <person name="Fu Q."/>
            <person name="Gubbala S."/>
            <person name="Hirani K."/>
            <person name="Jayaseelan J.C."/>
            <person name="Lara F."/>
            <person name="Munidasa M."/>
            <person name="Palculict T."/>
            <person name="Patil S."/>
            <person name="Pu L.-L."/>
            <person name="Saada N."/>
            <person name="Tang L."/>
            <person name="Weissenberger G."/>
            <person name="Zhu Y."/>
            <person name="Hemphill L."/>
            <person name="Shang Y."/>
            <person name="Youmans B."/>
            <person name="Ayvaz T."/>
            <person name="Ross M."/>
            <person name="Santibanez J."/>
            <person name="Aqrawi P."/>
            <person name="Gross S."/>
            <person name="Joshi V."/>
            <person name="Fowler G."/>
            <person name="Nazareth L."/>
            <person name="Reid J."/>
            <person name="Worley K."/>
            <person name="Petrosino J."/>
            <person name="Highlander S."/>
            <person name="Gibbs R."/>
        </authorList>
    </citation>
    <scope>NUCLEOTIDE SEQUENCE [LARGE SCALE GENOMIC DNA]</scope>
    <source>
        <strain evidence="2 3">ATCC 23330</strain>
    </source>
</reference>
<name>F5S8J1_KINKI</name>
<gene>
    <name evidence="2" type="ORF">HMPREF0476_1524</name>
</gene>
<accession>F5S8J1</accession>
<proteinExistence type="predicted"/>
<evidence type="ECO:0000313" key="2">
    <source>
        <dbReference type="EMBL" id="EGK08054.1"/>
    </source>
</evidence>
<sequence>MQIVKKNSVIIRENAKKAACTLFGMNKIGVNLFCLYNAFFFMNLNTVL</sequence>
<dbReference type="Proteomes" id="UP000004207">
    <property type="component" value="Unassembled WGS sequence"/>
</dbReference>
<dbReference type="EMBL" id="AFHS01000050">
    <property type="protein sequence ID" value="EGK08054.1"/>
    <property type="molecule type" value="Genomic_DNA"/>
</dbReference>
<protein>
    <submittedName>
        <fullName evidence="2">Uncharacterized protein</fullName>
    </submittedName>
</protein>
<feature type="transmembrane region" description="Helical" evidence="1">
    <location>
        <begin position="21"/>
        <end position="42"/>
    </location>
</feature>
<comment type="caution">
    <text evidence="2">The sequence shown here is derived from an EMBL/GenBank/DDBJ whole genome shotgun (WGS) entry which is preliminary data.</text>
</comment>